<evidence type="ECO:0000313" key="2">
    <source>
        <dbReference type="EMBL" id="PZD72135.1"/>
    </source>
</evidence>
<keyword evidence="3" id="KW-1185">Reference proteome</keyword>
<dbReference type="Proteomes" id="UP000248857">
    <property type="component" value="Unassembled WGS sequence"/>
</dbReference>
<dbReference type="RefSeq" id="WP_110987503.1">
    <property type="nucleotide sequence ID" value="NZ_CAWNWM010000012.1"/>
</dbReference>
<accession>A0A2W1JL11</accession>
<protein>
    <submittedName>
        <fullName evidence="2">Uncharacterized protein</fullName>
    </submittedName>
</protein>
<feature type="signal peptide" evidence="1">
    <location>
        <begin position="1"/>
        <end position="24"/>
    </location>
</feature>
<comment type="caution">
    <text evidence="2">The sequence shown here is derived from an EMBL/GenBank/DDBJ whole genome shotgun (WGS) entry which is preliminary data.</text>
</comment>
<name>A0A2W1JL11_9CYAN</name>
<gene>
    <name evidence="2" type="ORF">C1752_04105</name>
</gene>
<sequence>MKVPVLALTTLSVALASFTNGANAQIIFGQSTSPQATPAEAFFLPANSVGGFSGNAFTAGGFSGNVFAAGGFGFGLNGFGSSFFPPQGFYHYLFLPQYAAAYNEIYSDFQYDLPKGKVTYDFTVIKSFEYEGK</sequence>
<dbReference type="EMBL" id="PQWO01000012">
    <property type="protein sequence ID" value="PZD72135.1"/>
    <property type="molecule type" value="Genomic_DNA"/>
</dbReference>
<evidence type="ECO:0000256" key="1">
    <source>
        <dbReference type="SAM" id="SignalP"/>
    </source>
</evidence>
<proteinExistence type="predicted"/>
<organism evidence="2 3">
    <name type="scientific">Acaryochloris thomasi RCC1774</name>
    <dbReference type="NCBI Taxonomy" id="1764569"/>
    <lineage>
        <taxon>Bacteria</taxon>
        <taxon>Bacillati</taxon>
        <taxon>Cyanobacteriota</taxon>
        <taxon>Cyanophyceae</taxon>
        <taxon>Acaryochloridales</taxon>
        <taxon>Acaryochloridaceae</taxon>
        <taxon>Acaryochloris</taxon>
        <taxon>Acaryochloris thomasi</taxon>
    </lineage>
</organism>
<feature type="chain" id="PRO_5016011000" evidence="1">
    <location>
        <begin position="25"/>
        <end position="133"/>
    </location>
</feature>
<keyword evidence="1" id="KW-0732">Signal</keyword>
<reference evidence="2 3" key="1">
    <citation type="journal article" date="2018" name="Sci. Rep.">
        <title>A novel species of the marine cyanobacterium Acaryochloris with a unique pigment content and lifestyle.</title>
        <authorList>
            <person name="Partensky F."/>
            <person name="Six C."/>
            <person name="Ratin M."/>
            <person name="Garczarek L."/>
            <person name="Vaulot D."/>
            <person name="Probert I."/>
            <person name="Calteau A."/>
            <person name="Gourvil P."/>
            <person name="Marie D."/>
            <person name="Grebert T."/>
            <person name="Bouchier C."/>
            <person name="Le Panse S."/>
            <person name="Gachenot M."/>
            <person name="Rodriguez F."/>
            <person name="Garrido J.L."/>
        </authorList>
    </citation>
    <scope>NUCLEOTIDE SEQUENCE [LARGE SCALE GENOMIC DNA]</scope>
    <source>
        <strain evidence="2 3">RCC1774</strain>
    </source>
</reference>
<dbReference type="AlphaFoldDB" id="A0A2W1JL11"/>
<evidence type="ECO:0000313" key="3">
    <source>
        <dbReference type="Proteomes" id="UP000248857"/>
    </source>
</evidence>